<feature type="transmembrane region" description="Helical" evidence="7">
    <location>
        <begin position="132"/>
        <end position="156"/>
    </location>
</feature>
<comment type="caution">
    <text evidence="9">The sequence shown here is derived from an EMBL/GenBank/DDBJ whole genome shotgun (WGS) entry which is preliminary data.</text>
</comment>
<dbReference type="CDD" id="cd06261">
    <property type="entry name" value="TM_PBP2"/>
    <property type="match status" value="1"/>
</dbReference>
<keyword evidence="5 7" id="KW-1133">Transmembrane helix</keyword>
<feature type="transmembrane region" description="Helical" evidence="7">
    <location>
        <begin position="176"/>
        <end position="198"/>
    </location>
</feature>
<comment type="similarity">
    <text evidence="7">Belongs to the binding-protein-dependent transport system permease family.</text>
</comment>
<keyword evidence="3" id="KW-1003">Cell membrane</keyword>
<keyword evidence="10" id="KW-1185">Reference proteome</keyword>
<feature type="transmembrane region" description="Helical" evidence="7">
    <location>
        <begin position="279"/>
        <end position="304"/>
    </location>
</feature>
<dbReference type="Proteomes" id="UP000547209">
    <property type="component" value="Unassembled WGS sequence"/>
</dbReference>
<feature type="transmembrane region" description="Helical" evidence="7">
    <location>
        <begin position="219"/>
        <end position="239"/>
    </location>
</feature>
<feature type="transmembrane region" description="Helical" evidence="7">
    <location>
        <begin position="26"/>
        <end position="53"/>
    </location>
</feature>
<dbReference type="GO" id="GO:0055085">
    <property type="term" value="P:transmembrane transport"/>
    <property type="evidence" value="ECO:0007669"/>
    <property type="project" value="InterPro"/>
</dbReference>
<evidence type="ECO:0000259" key="8">
    <source>
        <dbReference type="PROSITE" id="PS50928"/>
    </source>
</evidence>
<keyword evidence="6 7" id="KW-0472">Membrane</keyword>
<proteinExistence type="inferred from homology"/>
<dbReference type="AlphaFoldDB" id="A0A7X0RNY5"/>
<evidence type="ECO:0000256" key="6">
    <source>
        <dbReference type="ARBA" id="ARBA00023136"/>
    </source>
</evidence>
<dbReference type="InterPro" id="IPR050809">
    <property type="entry name" value="UgpAE/MalFG_permease"/>
</dbReference>
<organism evidence="9 10">
    <name type="scientific">Cohnella nanjingensis</name>
    <dbReference type="NCBI Taxonomy" id="1387779"/>
    <lineage>
        <taxon>Bacteria</taxon>
        <taxon>Bacillati</taxon>
        <taxon>Bacillota</taxon>
        <taxon>Bacilli</taxon>
        <taxon>Bacillales</taxon>
        <taxon>Paenibacillaceae</taxon>
        <taxon>Cohnella</taxon>
    </lineage>
</organism>
<dbReference type="SUPFAM" id="SSF161098">
    <property type="entry name" value="MetI-like"/>
    <property type="match status" value="1"/>
</dbReference>
<reference evidence="9 10" key="1">
    <citation type="submission" date="2020-08" db="EMBL/GenBank/DDBJ databases">
        <title>Cohnella phylogeny.</title>
        <authorList>
            <person name="Dunlap C."/>
        </authorList>
    </citation>
    <scope>NUCLEOTIDE SEQUENCE [LARGE SCALE GENOMIC DNA]</scope>
    <source>
        <strain evidence="9 10">DSM 28246</strain>
    </source>
</reference>
<dbReference type="PROSITE" id="PS50928">
    <property type="entry name" value="ABC_TM1"/>
    <property type="match status" value="1"/>
</dbReference>
<evidence type="ECO:0000313" key="10">
    <source>
        <dbReference type="Proteomes" id="UP000547209"/>
    </source>
</evidence>
<protein>
    <submittedName>
        <fullName evidence="9">Sugar ABC transporter permease</fullName>
    </submittedName>
</protein>
<dbReference type="PANTHER" id="PTHR43227">
    <property type="entry name" value="BLL4140 PROTEIN"/>
    <property type="match status" value="1"/>
</dbReference>
<gene>
    <name evidence="9" type="ORF">H7C19_09145</name>
</gene>
<accession>A0A7X0RNY5</accession>
<dbReference type="InterPro" id="IPR000515">
    <property type="entry name" value="MetI-like"/>
</dbReference>
<dbReference type="GO" id="GO:0005886">
    <property type="term" value="C:plasma membrane"/>
    <property type="evidence" value="ECO:0007669"/>
    <property type="project" value="UniProtKB-SubCell"/>
</dbReference>
<feature type="domain" description="ABC transmembrane type-1" evidence="8">
    <location>
        <begin position="86"/>
        <end position="300"/>
    </location>
</feature>
<evidence type="ECO:0000256" key="4">
    <source>
        <dbReference type="ARBA" id="ARBA00022692"/>
    </source>
</evidence>
<evidence type="ECO:0000256" key="5">
    <source>
        <dbReference type="ARBA" id="ARBA00022989"/>
    </source>
</evidence>
<evidence type="ECO:0000256" key="2">
    <source>
        <dbReference type="ARBA" id="ARBA00022448"/>
    </source>
</evidence>
<dbReference type="EMBL" id="JACJVP010000011">
    <property type="protein sequence ID" value="MBB6670851.1"/>
    <property type="molecule type" value="Genomic_DNA"/>
</dbReference>
<feature type="transmembrane region" description="Helical" evidence="7">
    <location>
        <begin position="90"/>
        <end position="111"/>
    </location>
</feature>
<dbReference type="Gene3D" id="1.10.3720.10">
    <property type="entry name" value="MetI-like"/>
    <property type="match status" value="1"/>
</dbReference>
<comment type="subcellular location">
    <subcellularLocation>
        <location evidence="1 7">Cell membrane</location>
        <topology evidence="1 7">Multi-pass membrane protein</topology>
    </subcellularLocation>
</comment>
<keyword evidence="2 7" id="KW-0813">Transport</keyword>
<keyword evidence="4 7" id="KW-0812">Transmembrane</keyword>
<evidence type="ECO:0000256" key="7">
    <source>
        <dbReference type="RuleBase" id="RU363032"/>
    </source>
</evidence>
<name>A0A7X0RNY5_9BACL</name>
<evidence type="ECO:0000313" key="9">
    <source>
        <dbReference type="EMBL" id="MBB6670851.1"/>
    </source>
</evidence>
<evidence type="ECO:0000256" key="1">
    <source>
        <dbReference type="ARBA" id="ARBA00004651"/>
    </source>
</evidence>
<evidence type="ECO:0000256" key="3">
    <source>
        <dbReference type="ARBA" id="ARBA00022475"/>
    </source>
</evidence>
<sequence length="313" mass="35709">MLLKESVYIFLVWGKRNLRNIWRWRYFYLLLTPTLLYFIVFSYIPFYGVVIAFKNFQPFLGIWDSPWVGWKNFETMFSSVKFPELIRNTVLISIYRIIFGFPVPILFALLLNEVRVMWFKRSIQTIAYFPHFLSWVIFGGIIYNVVGPSGIINLVLEKFGIDTINLSANPDLFRPLVVATGILKEFGWAAIIYLAALTGIDPHLYEAAKIDGASKLRQIWHITLTGIRPMIAMLLILQLGSVLDAGFEQILILSNPVVYSVGDIIDTYVYRVGLLEANYGLATAVGLFKGVIAAILIVSANHIIRRTGEKSLW</sequence>
<dbReference type="PANTHER" id="PTHR43227:SF11">
    <property type="entry name" value="BLL4140 PROTEIN"/>
    <property type="match status" value="1"/>
</dbReference>
<dbReference type="Pfam" id="PF00528">
    <property type="entry name" value="BPD_transp_1"/>
    <property type="match status" value="1"/>
</dbReference>
<dbReference type="InterPro" id="IPR035906">
    <property type="entry name" value="MetI-like_sf"/>
</dbReference>